<dbReference type="VEuPathDB" id="FungiDB:FGRAMPH1_01G23267"/>
<accession>A0A0E0SEA8</accession>
<dbReference type="InParanoid" id="A0A098DSD0"/>
<protein>
    <submittedName>
        <fullName evidence="1">Chromosome 4, complete genome</fullName>
    </submittedName>
</protein>
<dbReference type="Proteomes" id="UP000070720">
    <property type="component" value="Chromosome 4"/>
</dbReference>
<reference evidence="2 3" key="1">
    <citation type="journal article" date="2007" name="Science">
        <title>The Fusarium graminearum genome reveals a link between localized polymorphism and pathogen specialization.</title>
        <authorList>
            <person name="Cuomo C.A."/>
            <person name="Gueldener U."/>
            <person name="Xu J.-R."/>
            <person name="Trail F."/>
            <person name="Turgeon B.G."/>
            <person name="Di Pietro A."/>
            <person name="Walton J.D."/>
            <person name="Ma L.-J."/>
            <person name="Baker S.E."/>
            <person name="Rep M."/>
            <person name="Adam G."/>
            <person name="Antoniw J."/>
            <person name="Baldwin T."/>
            <person name="Calvo S.E."/>
            <person name="Chang Y.-L."/>
            <person name="DeCaprio D."/>
            <person name="Gale L.R."/>
            <person name="Gnerre S."/>
            <person name="Goswami R.S."/>
            <person name="Hammond-Kosack K."/>
            <person name="Harris L.J."/>
            <person name="Hilburn K."/>
            <person name="Kennell J.C."/>
            <person name="Kroken S."/>
            <person name="Magnuson J.K."/>
            <person name="Mannhaupt G."/>
            <person name="Mauceli E.W."/>
            <person name="Mewes H.-W."/>
            <person name="Mitterbauer R."/>
            <person name="Muehlbauer G."/>
            <person name="Muensterkoetter M."/>
            <person name="Nelson D."/>
            <person name="O'Donnell K."/>
            <person name="Ouellet T."/>
            <person name="Qi W."/>
            <person name="Quesneville H."/>
            <person name="Roncero M.I.G."/>
            <person name="Seong K.-Y."/>
            <person name="Tetko I.V."/>
            <person name="Urban M."/>
            <person name="Waalwijk C."/>
            <person name="Ward T.J."/>
            <person name="Yao J."/>
            <person name="Birren B.W."/>
            <person name="Kistler H.C."/>
        </authorList>
    </citation>
    <scope>NUCLEOTIDE SEQUENCE [LARGE SCALE GENOMIC DNA]</scope>
    <source>
        <strain evidence="3">ATCC MYA-4620 / CBS 123657 / FGSC 9075 / NRRL 31084 / PH-1</strain>
        <strain evidence="2">PH-1 / ATCC MYA-4620 / FGSC 9075 / NRRL 31084</strain>
    </source>
</reference>
<dbReference type="AlphaFoldDB" id="A0A098DSD0"/>
<evidence type="ECO:0000313" key="3">
    <source>
        <dbReference type="Proteomes" id="UP000070720"/>
    </source>
</evidence>
<sequence>MPYPIVLSRQPLQLLLGDHVNKLHVPQALFEENRKQSILEQLKMSIVAHVSITMATFITVMVEHNRDKSR</sequence>
<evidence type="ECO:0000313" key="2">
    <source>
        <dbReference type="EnsemblFungi" id="CEF84771"/>
    </source>
</evidence>
<reference evidence="1 3" key="3">
    <citation type="journal article" date="2015" name="BMC Genomics">
        <title>The completed genome sequence of the pathogenic ascomycete fungus Fusarium graminearum.</title>
        <authorList>
            <person name="King R."/>
            <person name="Urban M."/>
            <person name="Hammond-Kosack M.C."/>
            <person name="Hassani-Pak K."/>
            <person name="Hammond-Kosack K.E."/>
        </authorList>
    </citation>
    <scope>NUCLEOTIDE SEQUENCE [LARGE SCALE GENOMIC DNA]</scope>
    <source>
        <strain evidence="3">ATCC MYA-4620 / CBS 123657 / FGSC 9075 / NRRL 31084 / PH-1</strain>
        <strain evidence="1">PH-1</strain>
    </source>
</reference>
<accession>A0A098DSD0</accession>
<evidence type="ECO:0000313" key="1">
    <source>
        <dbReference type="EMBL" id="CEF84771.1"/>
    </source>
</evidence>
<dbReference type="EMBL" id="HG970335">
    <property type="protein sequence ID" value="CEF84771.1"/>
    <property type="molecule type" value="Genomic_DNA"/>
</dbReference>
<dbReference type="EnsemblFungi" id="CEF84771">
    <property type="protein sequence ID" value="CEF84771"/>
    <property type="gene ID" value="FGRRES_15391"/>
</dbReference>
<name>A0A098DSD0_GIBZE</name>
<reference evidence="2" key="4">
    <citation type="submission" date="2017-01" db="UniProtKB">
        <authorList>
            <consortium name="EnsemblFungi"/>
        </authorList>
    </citation>
    <scope>IDENTIFICATION</scope>
    <source>
        <strain evidence="2">PH-1 / ATCC MYA-4620 / FGSC 9075 / NRRL 31084</strain>
    </source>
</reference>
<reference evidence="2 3" key="2">
    <citation type="journal article" date="2010" name="Nature">
        <title>Comparative genomics reveals mobile pathogenicity chromosomes in Fusarium.</title>
        <authorList>
            <person name="Ma L.J."/>
            <person name="van der Does H.C."/>
            <person name="Borkovich K.A."/>
            <person name="Coleman J.J."/>
            <person name="Daboussi M.J."/>
            <person name="Di Pietro A."/>
            <person name="Dufresne M."/>
            <person name="Freitag M."/>
            <person name="Grabherr M."/>
            <person name="Henrissat B."/>
            <person name="Houterman P.M."/>
            <person name="Kang S."/>
            <person name="Shim W.B."/>
            <person name="Woloshuk C."/>
            <person name="Xie X."/>
            <person name="Xu J.R."/>
            <person name="Antoniw J."/>
            <person name="Baker S.E."/>
            <person name="Bluhm B.H."/>
            <person name="Breakspear A."/>
            <person name="Brown D.W."/>
            <person name="Butchko R.A."/>
            <person name="Chapman S."/>
            <person name="Coulson R."/>
            <person name="Coutinho P.M."/>
            <person name="Danchin E.G."/>
            <person name="Diener A."/>
            <person name="Gale L.R."/>
            <person name="Gardiner D.M."/>
            <person name="Goff S."/>
            <person name="Hammond-Kosack K.E."/>
            <person name="Hilburn K."/>
            <person name="Hua-Van A."/>
            <person name="Jonkers W."/>
            <person name="Kazan K."/>
            <person name="Kodira C.D."/>
            <person name="Koehrsen M."/>
            <person name="Kumar L."/>
            <person name="Lee Y.H."/>
            <person name="Li L."/>
            <person name="Manners J.M."/>
            <person name="Miranda-Saavedra D."/>
            <person name="Mukherjee M."/>
            <person name="Park G."/>
            <person name="Park J."/>
            <person name="Park S.Y."/>
            <person name="Proctor R.H."/>
            <person name="Regev A."/>
            <person name="Ruiz-Roldan M.C."/>
            <person name="Sain D."/>
            <person name="Sakthikumar S."/>
            <person name="Sykes S."/>
            <person name="Schwartz D.C."/>
            <person name="Turgeon B.G."/>
            <person name="Wapinski I."/>
            <person name="Yoder O."/>
            <person name="Young S."/>
            <person name="Zeng Q."/>
            <person name="Zhou S."/>
            <person name="Galagan J."/>
            <person name="Cuomo C.A."/>
            <person name="Kistler H.C."/>
            <person name="Rep M."/>
        </authorList>
    </citation>
    <scope>GENOME REANNOTATION</scope>
    <source>
        <strain evidence="3">ATCC MYA-4620 / CBS 123657 / FGSC 9075 / NRRL 31084 / PH-1</strain>
        <strain evidence="2">PH-1 / ATCC MYA-4620 / FGSC 9075 / NRRL 31084</strain>
    </source>
</reference>
<keyword evidence="3" id="KW-1185">Reference proteome</keyword>
<proteinExistence type="predicted"/>
<organism evidence="1 3">
    <name type="scientific">Gibberella zeae (strain ATCC MYA-4620 / CBS 123657 / FGSC 9075 / NRRL 31084 / PH-1)</name>
    <name type="common">Wheat head blight fungus</name>
    <name type="synonym">Fusarium graminearum</name>
    <dbReference type="NCBI Taxonomy" id="229533"/>
    <lineage>
        <taxon>Eukaryota</taxon>
        <taxon>Fungi</taxon>
        <taxon>Dikarya</taxon>
        <taxon>Ascomycota</taxon>
        <taxon>Pezizomycotina</taxon>
        <taxon>Sordariomycetes</taxon>
        <taxon>Hypocreomycetidae</taxon>
        <taxon>Hypocreales</taxon>
        <taxon>Nectriaceae</taxon>
        <taxon>Fusarium</taxon>
    </lineage>
</organism>
<gene>
    <name evidence="1" type="ORF">FGRAMPH1_01T23267</name>
</gene>